<keyword evidence="3" id="KW-1185">Reference proteome</keyword>
<evidence type="ECO:0000256" key="1">
    <source>
        <dbReference type="SAM" id="MobiDB-lite"/>
    </source>
</evidence>
<protein>
    <submittedName>
        <fullName evidence="2">Uncharacterized protein</fullName>
    </submittedName>
</protein>
<organism evidence="2 3">
    <name type="scientific">Iphiclides podalirius</name>
    <name type="common">scarce swallowtail</name>
    <dbReference type="NCBI Taxonomy" id="110791"/>
    <lineage>
        <taxon>Eukaryota</taxon>
        <taxon>Metazoa</taxon>
        <taxon>Ecdysozoa</taxon>
        <taxon>Arthropoda</taxon>
        <taxon>Hexapoda</taxon>
        <taxon>Insecta</taxon>
        <taxon>Pterygota</taxon>
        <taxon>Neoptera</taxon>
        <taxon>Endopterygota</taxon>
        <taxon>Lepidoptera</taxon>
        <taxon>Glossata</taxon>
        <taxon>Ditrysia</taxon>
        <taxon>Papilionoidea</taxon>
        <taxon>Papilionidae</taxon>
        <taxon>Papilioninae</taxon>
        <taxon>Iphiclides</taxon>
    </lineage>
</organism>
<evidence type="ECO:0000313" key="3">
    <source>
        <dbReference type="Proteomes" id="UP000837857"/>
    </source>
</evidence>
<gene>
    <name evidence="2" type="ORF">IPOD504_LOCUS15480</name>
</gene>
<reference evidence="2" key="1">
    <citation type="submission" date="2022-03" db="EMBL/GenBank/DDBJ databases">
        <authorList>
            <person name="Martin H S."/>
        </authorList>
    </citation>
    <scope>NUCLEOTIDE SEQUENCE</scope>
</reference>
<feature type="region of interest" description="Disordered" evidence="1">
    <location>
        <begin position="71"/>
        <end position="91"/>
    </location>
</feature>
<feature type="non-terminal residue" evidence="2">
    <location>
        <position position="114"/>
    </location>
</feature>
<sequence length="114" mass="12535">MYLIVFVIRGRSALGETIIVNKSRRRPSRANYGRVGPNSEAPERVAGAWAELSLVGPRILGAVVQRPISGPPSPIRPISATREARETMERPAKLSRVANILSPKGRAPTYMRVY</sequence>
<proteinExistence type="predicted"/>
<dbReference type="Proteomes" id="UP000837857">
    <property type="component" value="Chromosome 7"/>
</dbReference>
<feature type="compositionally biased region" description="Basic and acidic residues" evidence="1">
    <location>
        <begin position="82"/>
        <end position="91"/>
    </location>
</feature>
<evidence type="ECO:0000313" key="2">
    <source>
        <dbReference type="EMBL" id="CAH2073094.1"/>
    </source>
</evidence>
<accession>A0ABN8IZS4</accession>
<dbReference type="EMBL" id="OW152819">
    <property type="protein sequence ID" value="CAH2073094.1"/>
    <property type="molecule type" value="Genomic_DNA"/>
</dbReference>
<name>A0ABN8IZS4_9NEOP</name>